<dbReference type="InterPro" id="IPR002549">
    <property type="entry name" value="AI-2E-like"/>
</dbReference>
<evidence type="ECO:0000256" key="8">
    <source>
        <dbReference type="SAM" id="Phobius"/>
    </source>
</evidence>
<gene>
    <name evidence="9" type="ordered locus">Slip_0355</name>
</gene>
<dbReference type="STRING" id="643648.Slip_0355"/>
<dbReference type="HOGENOM" id="CLU_031275_8_2_9"/>
<feature type="transmembrane region" description="Helical" evidence="8">
    <location>
        <begin position="315"/>
        <end position="337"/>
    </location>
</feature>
<dbReference type="GO" id="GO:0055085">
    <property type="term" value="P:transmembrane transport"/>
    <property type="evidence" value="ECO:0007669"/>
    <property type="project" value="TreeGrafter"/>
</dbReference>
<dbReference type="KEGG" id="slp:Slip_0355"/>
<dbReference type="RefSeq" id="WP_013174541.1">
    <property type="nucleotide sequence ID" value="NC_014220.1"/>
</dbReference>
<evidence type="ECO:0000313" key="10">
    <source>
        <dbReference type="Proteomes" id="UP000000378"/>
    </source>
</evidence>
<organism evidence="9 10">
    <name type="scientific">Syntrophothermus lipocalidus (strain DSM 12680 / TGB-C1)</name>
    <dbReference type="NCBI Taxonomy" id="643648"/>
    <lineage>
        <taxon>Bacteria</taxon>
        <taxon>Bacillati</taxon>
        <taxon>Bacillota</taxon>
        <taxon>Clostridia</taxon>
        <taxon>Eubacteriales</taxon>
        <taxon>Syntrophomonadaceae</taxon>
        <taxon>Syntrophothermus</taxon>
    </lineage>
</organism>
<comment type="subcellular location">
    <subcellularLocation>
        <location evidence="1">Cell membrane</location>
        <topology evidence="1">Multi-pass membrane protein</topology>
    </subcellularLocation>
</comment>
<dbReference type="PANTHER" id="PTHR21716">
    <property type="entry name" value="TRANSMEMBRANE PROTEIN"/>
    <property type="match status" value="1"/>
</dbReference>
<feature type="transmembrane region" description="Helical" evidence="8">
    <location>
        <begin position="228"/>
        <end position="247"/>
    </location>
</feature>
<feature type="transmembrane region" description="Helical" evidence="8">
    <location>
        <begin position="62"/>
        <end position="83"/>
    </location>
</feature>
<dbReference type="GO" id="GO:0005886">
    <property type="term" value="C:plasma membrane"/>
    <property type="evidence" value="ECO:0007669"/>
    <property type="project" value="UniProtKB-SubCell"/>
</dbReference>
<reference evidence="9 10" key="2">
    <citation type="journal article" date="2010" name="Stand. Genomic Sci.">
        <title>Complete genome sequence of Syntrophothermus lipocalidus type strain (TGB-C1).</title>
        <authorList>
            <person name="Djao O.D."/>
            <person name="Zhang X."/>
            <person name="Lucas S."/>
            <person name="Lapidus A."/>
            <person name="Del Rio T.G."/>
            <person name="Nolan M."/>
            <person name="Tice H."/>
            <person name="Cheng J.F."/>
            <person name="Han C."/>
            <person name="Tapia R."/>
            <person name="Goodwin L."/>
            <person name="Pitluck S."/>
            <person name="Liolios K."/>
            <person name="Ivanova N."/>
            <person name="Mavromatis K."/>
            <person name="Mikhailova N."/>
            <person name="Ovchinnikova G."/>
            <person name="Pati A."/>
            <person name="Brambilla E."/>
            <person name="Chen A."/>
            <person name="Palaniappan K."/>
            <person name="Land M."/>
            <person name="Hauser L."/>
            <person name="Chang Y.J."/>
            <person name="Jeffries C.D."/>
            <person name="Rohde M."/>
            <person name="Sikorski J."/>
            <person name="Spring S."/>
            <person name="Goker M."/>
            <person name="Detter J.C."/>
            <person name="Woyke T."/>
            <person name="Bristow J."/>
            <person name="Eisen J.A."/>
            <person name="Markowitz V."/>
            <person name="Hugenholtz P."/>
            <person name="Kyrpides N.C."/>
            <person name="Klenk H.P."/>
        </authorList>
    </citation>
    <scope>NUCLEOTIDE SEQUENCE [LARGE SCALE GENOMIC DNA]</scope>
    <source>
        <strain evidence="10">DSM 12680 / TGB-C1</strain>
    </source>
</reference>
<evidence type="ECO:0000313" key="9">
    <source>
        <dbReference type="EMBL" id="ADI01139.1"/>
    </source>
</evidence>
<feature type="transmembrane region" description="Helical" evidence="8">
    <location>
        <begin position="33"/>
        <end position="50"/>
    </location>
</feature>
<feature type="transmembrane region" description="Helical" evidence="8">
    <location>
        <begin position="146"/>
        <end position="167"/>
    </location>
</feature>
<proteinExistence type="inferred from homology"/>
<accession>D7CK25</accession>
<evidence type="ECO:0000256" key="2">
    <source>
        <dbReference type="ARBA" id="ARBA00009773"/>
    </source>
</evidence>
<feature type="transmembrane region" description="Helical" evidence="8">
    <location>
        <begin position="12"/>
        <end position="27"/>
    </location>
</feature>
<dbReference type="Pfam" id="PF01594">
    <property type="entry name" value="AI-2E_transport"/>
    <property type="match status" value="1"/>
</dbReference>
<dbReference type="OrthoDB" id="9793390at2"/>
<comment type="similarity">
    <text evidence="2">Belongs to the autoinducer-2 exporter (AI-2E) (TC 2.A.86) family.</text>
</comment>
<evidence type="ECO:0000256" key="4">
    <source>
        <dbReference type="ARBA" id="ARBA00022475"/>
    </source>
</evidence>
<evidence type="ECO:0000256" key="3">
    <source>
        <dbReference type="ARBA" id="ARBA00022448"/>
    </source>
</evidence>
<evidence type="ECO:0000256" key="1">
    <source>
        <dbReference type="ARBA" id="ARBA00004651"/>
    </source>
</evidence>
<evidence type="ECO:0000256" key="6">
    <source>
        <dbReference type="ARBA" id="ARBA00022989"/>
    </source>
</evidence>
<feature type="transmembrane region" description="Helical" evidence="8">
    <location>
        <begin position="259"/>
        <end position="278"/>
    </location>
</feature>
<dbReference type="eggNOG" id="COG0628">
    <property type="taxonomic scope" value="Bacteria"/>
</dbReference>
<name>D7CK25_SYNLT</name>
<evidence type="ECO:0000256" key="7">
    <source>
        <dbReference type="ARBA" id="ARBA00023136"/>
    </source>
</evidence>
<keyword evidence="4" id="KW-1003">Cell membrane</keyword>
<keyword evidence="6 8" id="KW-1133">Transmembrane helix</keyword>
<keyword evidence="7 8" id="KW-0472">Membrane</keyword>
<evidence type="ECO:0008006" key="11">
    <source>
        <dbReference type="Google" id="ProtNLM"/>
    </source>
</evidence>
<evidence type="ECO:0000256" key="5">
    <source>
        <dbReference type="ARBA" id="ARBA00022692"/>
    </source>
</evidence>
<dbReference type="Proteomes" id="UP000000378">
    <property type="component" value="Chromosome"/>
</dbReference>
<keyword evidence="5 8" id="KW-0812">Transmembrane</keyword>
<dbReference type="AlphaFoldDB" id="D7CK25"/>
<reference evidence="10" key="1">
    <citation type="journal article" date="2010" name="Stand. Genomic Sci.">
        <title>Complete genome sequence of Syntrophothermus lipocalidus type strain (TGB-C1T).</title>
        <authorList>
            <consortium name="US DOE Joint Genome Institute (JGI-PGF)"/>
            <person name="Djao O."/>
            <person name="Zhang X."/>
            <person name="Lucas S."/>
            <person name="Lapidus A."/>
            <person name="Glavina Del Rio T."/>
            <person name="Nolan M."/>
            <person name="Tice H."/>
            <person name="Cheng J."/>
            <person name="Han C."/>
            <person name="Tapia R."/>
            <person name="Goodwin L."/>
            <person name="Pitluck S."/>
            <person name="Liolios K."/>
            <person name="Ivanova N."/>
            <person name="Mavromatis K."/>
            <person name="Mikhailova N."/>
            <person name="Ovchinnikova G."/>
            <person name="Pati A."/>
            <person name="Brambilla E."/>
            <person name="Chen A."/>
            <person name="Palaniappan K."/>
            <person name="Land M."/>
            <person name="Hauser L."/>
            <person name="Chang Y."/>
            <person name="Jeffries C."/>
            <person name="Rohde M."/>
            <person name="Sikorski J."/>
            <person name="Spring S."/>
            <person name="Goker M."/>
            <person name="Detter J."/>
            <person name="Woyke T."/>
            <person name="Bristow J."/>
            <person name="Eisen J."/>
            <person name="Markowitz V."/>
            <person name="Hugenholtz P."/>
            <person name="Kyrpides N."/>
            <person name="Klenk H."/>
        </authorList>
    </citation>
    <scope>NUCLEOTIDE SEQUENCE [LARGE SCALE GENOMIC DNA]</scope>
    <source>
        <strain evidence="10">DSM 12680 / TGB-C1</strain>
    </source>
</reference>
<dbReference type="EMBL" id="CP002048">
    <property type="protein sequence ID" value="ADI01139.1"/>
    <property type="molecule type" value="Genomic_DNA"/>
</dbReference>
<sequence length="341" mass="37281">MSSLFPSRRLRYTVMILVVLATSYFLYLVRQVMTPFAVAVVLAYLVFPVVHRIERIGIGRSYAILLVYLGAAAVAGAVFYYAVPAMVREVGAVGALIPHYVGQAEQMAHRVENMAFNADSIDQMVDEAVERGRSYLYGLFRRFLEAIFNFAHSILSIIFAPILAFYLTKDWEKIRDGFLDILPVSARQDTIKLGRDIDGVLKEFIKGHLLVAVLVGSMTGLGAALLKVKFALLIGMICAVAELFPYFGPILGAIPSVGLAYAQSPRLAAYVAFIILVVQQVEASILSPRILGGKVGLHPLVVVFALLAGGELYGIWGMLLAVPVAAVIKILGSFFFYKVVE</sequence>
<keyword evidence="3" id="KW-0813">Transport</keyword>
<protein>
    <recommendedName>
        <fullName evidence="11">Sporulation integral membrane protein YtvI</fullName>
    </recommendedName>
</protein>
<dbReference type="PANTHER" id="PTHR21716:SF53">
    <property type="entry name" value="PERMEASE PERM-RELATED"/>
    <property type="match status" value="1"/>
</dbReference>
<keyword evidence="10" id="KW-1185">Reference proteome</keyword>